<proteinExistence type="inferred from homology"/>
<evidence type="ECO:0000256" key="3">
    <source>
        <dbReference type="SAM" id="SignalP"/>
    </source>
</evidence>
<dbReference type="InterPro" id="IPR036423">
    <property type="entry name" value="SOD-like_Cu/Zn_dom_sf"/>
</dbReference>
<evidence type="ECO:0000256" key="1">
    <source>
        <dbReference type="ARBA" id="ARBA00010457"/>
    </source>
</evidence>
<comment type="function">
    <text evidence="2">Destroys radicals which are normally produced within the cells and which are toxic to biological systems.</text>
</comment>
<protein>
    <recommendedName>
        <fullName evidence="2">Superoxide dismutase [Cu-Zn]</fullName>
        <ecNumber evidence="2">1.15.1.1</ecNumber>
    </recommendedName>
</protein>
<dbReference type="Gene3D" id="2.60.40.200">
    <property type="entry name" value="Superoxide dismutase, copper/zinc binding domain"/>
    <property type="match status" value="1"/>
</dbReference>
<comment type="caution">
    <text evidence="5">The sequence shown here is derived from an EMBL/GenBank/DDBJ whole genome shotgun (WGS) entry which is preliminary data.</text>
</comment>
<comment type="cofactor">
    <cofactor evidence="2">
        <name>Zn(2+)</name>
        <dbReference type="ChEBI" id="CHEBI:29105"/>
    </cofactor>
    <text evidence="2">Binds 1 zinc ion per subunit.</text>
</comment>
<keyword evidence="2" id="KW-0186">Copper</keyword>
<dbReference type="GO" id="GO:0005507">
    <property type="term" value="F:copper ion binding"/>
    <property type="evidence" value="ECO:0007669"/>
    <property type="project" value="InterPro"/>
</dbReference>
<comment type="similarity">
    <text evidence="1 2">Belongs to the Cu-Zn superoxide dismutase family.</text>
</comment>
<feature type="domain" description="Superoxide dismutase copper/zinc binding" evidence="4">
    <location>
        <begin position="55"/>
        <end position="188"/>
    </location>
</feature>
<dbReference type="PROSITE" id="PS00332">
    <property type="entry name" value="SOD_CU_ZN_2"/>
    <property type="match status" value="1"/>
</dbReference>
<keyword evidence="2" id="KW-0560">Oxidoreductase</keyword>
<feature type="signal peptide" evidence="3">
    <location>
        <begin position="1"/>
        <end position="21"/>
    </location>
</feature>
<keyword evidence="2" id="KW-0862">Zinc</keyword>
<dbReference type="SUPFAM" id="SSF49329">
    <property type="entry name" value="Cu,Zn superoxide dismutase-like"/>
    <property type="match status" value="1"/>
</dbReference>
<dbReference type="EC" id="1.15.1.1" evidence="2"/>
<dbReference type="InterPro" id="IPR018152">
    <property type="entry name" value="SOD_Cu/Zn_BS"/>
</dbReference>
<dbReference type="GO" id="GO:0004784">
    <property type="term" value="F:superoxide dismutase activity"/>
    <property type="evidence" value="ECO:0007669"/>
    <property type="project" value="UniProtKB-EC"/>
</dbReference>
<comment type="cofactor">
    <cofactor evidence="2">
        <name>Cu cation</name>
        <dbReference type="ChEBI" id="CHEBI:23378"/>
    </cofactor>
    <text evidence="2">Binds 1 copper ion per subunit.</text>
</comment>
<dbReference type="InterPro" id="IPR001424">
    <property type="entry name" value="SOD_Cu_Zn_dom"/>
</dbReference>
<name>A0A6N4QY21_BLAVI</name>
<dbReference type="InterPro" id="IPR024134">
    <property type="entry name" value="SOD_Cu/Zn_/chaperone"/>
</dbReference>
<dbReference type="EMBL" id="VAFM01000002">
    <property type="protein sequence ID" value="TKW60438.1"/>
    <property type="molecule type" value="Genomic_DNA"/>
</dbReference>
<sequence>MHLSPNLVLATLVFLPTVAMAVVVTSTSDPTVRAEPAKPLTATANLVNLQGKSIGTATLTQVQDGVNVAIAARSLPKNTTLAWHIHQTGTCDLKGKFASAGSHFNPLEKSHGFEHAEGHHAGDLPNLQIGDDGVIATSVTTPNISLMKGVNTSVFDKDGSAIVIHTKADDYKSQPAGDAGDRLACGVIKASN</sequence>
<reference evidence="5 6" key="1">
    <citation type="journal article" date="2017" name="Nat. Commun.">
        <title>In situ click chemistry generation of cyclooxygenase-2 inhibitors.</title>
        <authorList>
            <person name="Bhardwaj A."/>
            <person name="Kaur J."/>
            <person name="Wuest M."/>
            <person name="Wuest F."/>
        </authorList>
    </citation>
    <scope>NUCLEOTIDE SEQUENCE [LARGE SCALE GENOMIC DNA]</scope>
    <source>
        <strain evidence="5">S2_018_000_R2_106</strain>
    </source>
</reference>
<evidence type="ECO:0000313" key="5">
    <source>
        <dbReference type="EMBL" id="TKW60438.1"/>
    </source>
</evidence>
<evidence type="ECO:0000313" key="6">
    <source>
        <dbReference type="Proteomes" id="UP000320948"/>
    </source>
</evidence>
<dbReference type="AlphaFoldDB" id="A0A6N4QY21"/>
<comment type="catalytic activity">
    <reaction evidence="2">
        <text>2 superoxide + 2 H(+) = H2O2 + O2</text>
        <dbReference type="Rhea" id="RHEA:20696"/>
        <dbReference type="ChEBI" id="CHEBI:15378"/>
        <dbReference type="ChEBI" id="CHEBI:15379"/>
        <dbReference type="ChEBI" id="CHEBI:16240"/>
        <dbReference type="ChEBI" id="CHEBI:18421"/>
        <dbReference type="EC" id="1.15.1.1"/>
    </reaction>
</comment>
<dbReference type="Pfam" id="PF00080">
    <property type="entry name" value="Sod_Cu"/>
    <property type="match status" value="1"/>
</dbReference>
<gene>
    <name evidence="5" type="ORF">DI628_05885</name>
</gene>
<organism evidence="5 6">
    <name type="scientific">Blastochloris viridis</name>
    <name type="common">Rhodopseudomonas viridis</name>
    <dbReference type="NCBI Taxonomy" id="1079"/>
    <lineage>
        <taxon>Bacteria</taxon>
        <taxon>Pseudomonadati</taxon>
        <taxon>Pseudomonadota</taxon>
        <taxon>Alphaproteobacteria</taxon>
        <taxon>Hyphomicrobiales</taxon>
        <taxon>Blastochloridaceae</taxon>
        <taxon>Blastochloris</taxon>
    </lineage>
</organism>
<dbReference type="PANTHER" id="PTHR10003">
    <property type="entry name" value="SUPEROXIDE DISMUTASE CU-ZN -RELATED"/>
    <property type="match status" value="1"/>
</dbReference>
<dbReference type="CDD" id="cd00305">
    <property type="entry name" value="Cu-Zn_Superoxide_Dismutase"/>
    <property type="match status" value="1"/>
</dbReference>
<accession>A0A6N4QY21</accession>
<evidence type="ECO:0000256" key="2">
    <source>
        <dbReference type="RuleBase" id="RU000393"/>
    </source>
</evidence>
<dbReference type="Proteomes" id="UP000320948">
    <property type="component" value="Unassembled WGS sequence"/>
</dbReference>
<evidence type="ECO:0000259" key="4">
    <source>
        <dbReference type="Pfam" id="PF00080"/>
    </source>
</evidence>
<keyword evidence="3" id="KW-0732">Signal</keyword>
<keyword evidence="2" id="KW-0479">Metal-binding</keyword>
<feature type="chain" id="PRO_5027049631" description="Superoxide dismutase [Cu-Zn]" evidence="3">
    <location>
        <begin position="22"/>
        <end position="192"/>
    </location>
</feature>
<dbReference type="PRINTS" id="PR00068">
    <property type="entry name" value="CUZNDISMTASE"/>
</dbReference>